<gene>
    <name evidence="2" type="ORF">TNCT_180101</name>
</gene>
<keyword evidence="3" id="KW-1185">Reference proteome</keyword>
<sequence length="98" mass="11241">MSRLLLIPRTHYCNPAGITPPEPKMDWSTEKEQPEPPWNNSPTEILLTDPRLTKEYTDPASTTMTQRNYSKACFTAQNSSVQYYNRYSKAPQTGIRTS</sequence>
<dbReference type="AlphaFoldDB" id="A0A8X6FCR9"/>
<evidence type="ECO:0000256" key="1">
    <source>
        <dbReference type="SAM" id="MobiDB-lite"/>
    </source>
</evidence>
<proteinExistence type="predicted"/>
<reference evidence="2" key="1">
    <citation type="submission" date="2020-07" db="EMBL/GenBank/DDBJ databases">
        <title>Multicomponent nature underlies the extraordinary mechanical properties of spider dragline silk.</title>
        <authorList>
            <person name="Kono N."/>
            <person name="Nakamura H."/>
            <person name="Mori M."/>
            <person name="Yoshida Y."/>
            <person name="Ohtoshi R."/>
            <person name="Malay A.D."/>
            <person name="Moran D.A.P."/>
            <person name="Tomita M."/>
            <person name="Numata K."/>
            <person name="Arakawa K."/>
        </authorList>
    </citation>
    <scope>NUCLEOTIDE SEQUENCE</scope>
</reference>
<feature type="compositionally biased region" description="Basic and acidic residues" evidence="1">
    <location>
        <begin position="23"/>
        <end position="34"/>
    </location>
</feature>
<dbReference type="EMBL" id="BMAO01011732">
    <property type="protein sequence ID" value="GFQ75926.1"/>
    <property type="molecule type" value="Genomic_DNA"/>
</dbReference>
<feature type="region of interest" description="Disordered" evidence="1">
    <location>
        <begin position="15"/>
        <end position="45"/>
    </location>
</feature>
<protein>
    <submittedName>
        <fullName evidence="2">Uncharacterized protein</fullName>
    </submittedName>
</protein>
<organism evidence="2 3">
    <name type="scientific">Trichonephila clavata</name>
    <name type="common">Joro spider</name>
    <name type="synonym">Nephila clavata</name>
    <dbReference type="NCBI Taxonomy" id="2740835"/>
    <lineage>
        <taxon>Eukaryota</taxon>
        <taxon>Metazoa</taxon>
        <taxon>Ecdysozoa</taxon>
        <taxon>Arthropoda</taxon>
        <taxon>Chelicerata</taxon>
        <taxon>Arachnida</taxon>
        <taxon>Araneae</taxon>
        <taxon>Araneomorphae</taxon>
        <taxon>Entelegynae</taxon>
        <taxon>Araneoidea</taxon>
        <taxon>Nephilidae</taxon>
        <taxon>Trichonephila</taxon>
    </lineage>
</organism>
<evidence type="ECO:0000313" key="2">
    <source>
        <dbReference type="EMBL" id="GFQ75926.1"/>
    </source>
</evidence>
<name>A0A8X6FCR9_TRICU</name>
<comment type="caution">
    <text evidence="2">The sequence shown here is derived from an EMBL/GenBank/DDBJ whole genome shotgun (WGS) entry which is preliminary data.</text>
</comment>
<evidence type="ECO:0000313" key="3">
    <source>
        <dbReference type="Proteomes" id="UP000887116"/>
    </source>
</evidence>
<dbReference type="Proteomes" id="UP000887116">
    <property type="component" value="Unassembled WGS sequence"/>
</dbReference>
<accession>A0A8X6FCR9</accession>